<evidence type="ECO:0000256" key="6">
    <source>
        <dbReference type="ARBA" id="ARBA00022723"/>
    </source>
</evidence>
<dbReference type="InterPro" id="IPR050973">
    <property type="entry name" value="H3K9_Histone-Lys_N-MTase"/>
</dbReference>
<dbReference type="HOGENOM" id="CLU_497974_0_0_1"/>
<evidence type="ECO:0000259" key="9">
    <source>
        <dbReference type="PROSITE" id="PS50013"/>
    </source>
</evidence>
<feature type="region of interest" description="Disordered" evidence="8">
    <location>
        <begin position="1"/>
        <end position="38"/>
    </location>
</feature>
<dbReference type="GO" id="GO:0005634">
    <property type="term" value="C:nucleus"/>
    <property type="evidence" value="ECO:0007669"/>
    <property type="project" value="InterPro"/>
</dbReference>
<evidence type="ECO:0000256" key="1">
    <source>
        <dbReference type="ARBA" id="ARBA00004286"/>
    </source>
</evidence>
<evidence type="ECO:0008006" key="14">
    <source>
        <dbReference type="Google" id="ProtNLM"/>
    </source>
</evidence>
<dbReference type="CDD" id="cd00024">
    <property type="entry name" value="CD_CSD"/>
    <property type="match status" value="1"/>
</dbReference>
<dbReference type="SMART" id="SM00317">
    <property type="entry name" value="SET"/>
    <property type="match status" value="1"/>
</dbReference>
<dbReference type="GO" id="GO:0042054">
    <property type="term" value="F:histone methyltransferase activity"/>
    <property type="evidence" value="ECO:0007669"/>
    <property type="project" value="InterPro"/>
</dbReference>
<reference evidence="12 13" key="1">
    <citation type="submission" date="2014-04" db="EMBL/GenBank/DDBJ databases">
        <authorList>
            <consortium name="DOE Joint Genome Institute"/>
            <person name="Kuo A."/>
            <person name="Zuccaro A."/>
            <person name="Kohler A."/>
            <person name="Nagy L.G."/>
            <person name="Floudas D."/>
            <person name="Copeland A."/>
            <person name="Barry K.W."/>
            <person name="Cichocki N."/>
            <person name="Veneault-Fourrey C."/>
            <person name="LaButti K."/>
            <person name="Lindquist E.A."/>
            <person name="Lipzen A."/>
            <person name="Lundell T."/>
            <person name="Morin E."/>
            <person name="Murat C."/>
            <person name="Sun H."/>
            <person name="Tunlid A."/>
            <person name="Henrissat B."/>
            <person name="Grigoriev I.V."/>
            <person name="Hibbett D.S."/>
            <person name="Martin F."/>
            <person name="Nordberg H.P."/>
            <person name="Cantor M.N."/>
            <person name="Hua S.X."/>
        </authorList>
    </citation>
    <scope>NUCLEOTIDE SEQUENCE [LARGE SCALE GENOMIC DNA]</scope>
    <source>
        <strain evidence="12 13">MAFF 305830</strain>
    </source>
</reference>
<keyword evidence="2" id="KW-0158">Chromosome</keyword>
<comment type="subcellular location">
    <subcellularLocation>
        <location evidence="1">Chromosome</location>
    </subcellularLocation>
</comment>
<evidence type="ECO:0000256" key="2">
    <source>
        <dbReference type="ARBA" id="ARBA00022454"/>
    </source>
</evidence>
<feature type="domain" description="Pre-SET" evidence="11">
    <location>
        <begin position="304"/>
        <end position="376"/>
    </location>
</feature>
<dbReference type="PROSITE" id="PS50280">
    <property type="entry name" value="SET"/>
    <property type="match status" value="1"/>
</dbReference>
<dbReference type="SMART" id="SM00468">
    <property type="entry name" value="PreSET"/>
    <property type="match status" value="1"/>
</dbReference>
<dbReference type="Pfam" id="PF05033">
    <property type="entry name" value="Pre-SET"/>
    <property type="match status" value="1"/>
</dbReference>
<feature type="compositionally biased region" description="Basic residues" evidence="8">
    <location>
        <begin position="1"/>
        <end position="11"/>
    </location>
</feature>
<dbReference type="InterPro" id="IPR000953">
    <property type="entry name" value="Chromo/chromo_shadow_dom"/>
</dbReference>
<gene>
    <name evidence="12" type="ORF">M408DRAFT_183056</name>
</gene>
<evidence type="ECO:0000259" key="10">
    <source>
        <dbReference type="PROSITE" id="PS50280"/>
    </source>
</evidence>
<feature type="domain" description="Chromo" evidence="9">
    <location>
        <begin position="69"/>
        <end position="133"/>
    </location>
</feature>
<dbReference type="Proteomes" id="UP000054097">
    <property type="component" value="Unassembled WGS sequence"/>
</dbReference>
<dbReference type="OrthoDB" id="308383at2759"/>
<dbReference type="SUPFAM" id="SSF82199">
    <property type="entry name" value="SET domain"/>
    <property type="match status" value="1"/>
</dbReference>
<dbReference type="PROSITE" id="PS50867">
    <property type="entry name" value="PRE_SET"/>
    <property type="match status" value="1"/>
</dbReference>
<dbReference type="AlphaFoldDB" id="A0A0C3B6W6"/>
<dbReference type="Gene3D" id="2.40.50.40">
    <property type="match status" value="1"/>
</dbReference>
<keyword evidence="6" id="KW-0479">Metal-binding</keyword>
<dbReference type="InterPro" id="IPR016197">
    <property type="entry name" value="Chromo-like_dom_sf"/>
</dbReference>
<organism evidence="12 13">
    <name type="scientific">Serendipita vermifera MAFF 305830</name>
    <dbReference type="NCBI Taxonomy" id="933852"/>
    <lineage>
        <taxon>Eukaryota</taxon>
        <taxon>Fungi</taxon>
        <taxon>Dikarya</taxon>
        <taxon>Basidiomycota</taxon>
        <taxon>Agaricomycotina</taxon>
        <taxon>Agaricomycetes</taxon>
        <taxon>Sebacinales</taxon>
        <taxon>Serendipitaceae</taxon>
        <taxon>Serendipita</taxon>
    </lineage>
</organism>
<keyword evidence="4" id="KW-0808">Transferase</keyword>
<dbReference type="InterPro" id="IPR046341">
    <property type="entry name" value="SET_dom_sf"/>
</dbReference>
<evidence type="ECO:0000256" key="5">
    <source>
        <dbReference type="ARBA" id="ARBA00022691"/>
    </source>
</evidence>
<dbReference type="PANTHER" id="PTHR46223">
    <property type="entry name" value="HISTONE-LYSINE N-METHYLTRANSFERASE SUV39H"/>
    <property type="match status" value="1"/>
</dbReference>
<feature type="domain" description="SET" evidence="10">
    <location>
        <begin position="379"/>
        <end position="508"/>
    </location>
</feature>
<keyword evidence="5" id="KW-0949">S-adenosyl-L-methionine</keyword>
<dbReference type="SUPFAM" id="SSF54160">
    <property type="entry name" value="Chromo domain-like"/>
    <property type="match status" value="1"/>
</dbReference>
<proteinExistence type="predicted"/>
<dbReference type="InterPro" id="IPR007728">
    <property type="entry name" value="Pre-SET_dom"/>
</dbReference>
<dbReference type="PANTHER" id="PTHR46223:SF3">
    <property type="entry name" value="HISTONE-LYSINE N-METHYLTRANSFERASE SET-23"/>
    <property type="match status" value="1"/>
</dbReference>
<dbReference type="GO" id="GO:0032259">
    <property type="term" value="P:methylation"/>
    <property type="evidence" value="ECO:0007669"/>
    <property type="project" value="UniProtKB-KW"/>
</dbReference>
<dbReference type="GO" id="GO:0005694">
    <property type="term" value="C:chromosome"/>
    <property type="evidence" value="ECO:0007669"/>
    <property type="project" value="UniProtKB-SubCell"/>
</dbReference>
<dbReference type="PROSITE" id="PS50013">
    <property type="entry name" value="CHROMO_2"/>
    <property type="match status" value="1"/>
</dbReference>
<evidence type="ECO:0000313" key="13">
    <source>
        <dbReference type="Proteomes" id="UP000054097"/>
    </source>
</evidence>
<evidence type="ECO:0000256" key="3">
    <source>
        <dbReference type="ARBA" id="ARBA00022603"/>
    </source>
</evidence>
<dbReference type="Pfam" id="PF00856">
    <property type="entry name" value="SET"/>
    <property type="match status" value="1"/>
</dbReference>
<evidence type="ECO:0000256" key="8">
    <source>
        <dbReference type="SAM" id="MobiDB-lite"/>
    </source>
</evidence>
<accession>A0A0C3B6W6</accession>
<keyword evidence="13" id="KW-1185">Reference proteome</keyword>
<reference evidence="13" key="2">
    <citation type="submission" date="2015-01" db="EMBL/GenBank/DDBJ databases">
        <title>Evolutionary Origins and Diversification of the Mycorrhizal Mutualists.</title>
        <authorList>
            <consortium name="DOE Joint Genome Institute"/>
            <consortium name="Mycorrhizal Genomics Consortium"/>
            <person name="Kohler A."/>
            <person name="Kuo A."/>
            <person name="Nagy L.G."/>
            <person name="Floudas D."/>
            <person name="Copeland A."/>
            <person name="Barry K.W."/>
            <person name="Cichocki N."/>
            <person name="Veneault-Fourrey C."/>
            <person name="LaButti K."/>
            <person name="Lindquist E.A."/>
            <person name="Lipzen A."/>
            <person name="Lundell T."/>
            <person name="Morin E."/>
            <person name="Murat C."/>
            <person name="Riley R."/>
            <person name="Ohm R."/>
            <person name="Sun H."/>
            <person name="Tunlid A."/>
            <person name="Henrissat B."/>
            <person name="Grigoriev I.V."/>
            <person name="Hibbett D.S."/>
            <person name="Martin F."/>
        </authorList>
    </citation>
    <scope>NUCLEOTIDE SEQUENCE [LARGE SCALE GENOMIC DNA]</scope>
    <source>
        <strain evidence="13">MAFF 305830</strain>
    </source>
</reference>
<dbReference type="Gene3D" id="2.170.270.10">
    <property type="entry name" value="SET domain"/>
    <property type="match status" value="1"/>
</dbReference>
<dbReference type="STRING" id="933852.A0A0C3B6W6"/>
<protein>
    <recommendedName>
        <fullName evidence="14">SET domain-containing protein</fullName>
    </recommendedName>
</protein>
<dbReference type="GO" id="GO:0008270">
    <property type="term" value="F:zinc ion binding"/>
    <property type="evidence" value="ECO:0007669"/>
    <property type="project" value="InterPro"/>
</dbReference>
<sequence>MTAKSKKRKRNEIKQEDVQPKSTSKNAKVKKKKKNPNSAEMVELYKMYLESSAEESELSEDAEWEEGDYEVDKIVDDSVDMCGNHRFQVAWKNWSRKSDGTNTTWVKPEQLTNADEALAEWKIEKKRRIIERRKRYEQTGYPLSLFAHGCFTRFNTTLEELGFGEDQELTPDMEFPSYLDTTQSNRINKVEETEPAAIVHTQIMGIDSNYSKTRERPSMSPSASVRPAKRLKIEKESVVETDRTVLQAAWDSATDQVGAARVVLVNEVDEELIPQSINLATFQYLELGPYRYEGDLSSDINFFAGCTCDDGCLDPQKCPCQDEHLIDLTDETKPTGDRVFAYDKNGKYRLDRGSVIECNAKCQCDLTCPNRVAQRPRDVPLEVFKTPDRGWAVRTTTFIEEGKVLGVFTGDLVPSSAGKRDKQKMKEKGADEFLFELDWLNQAHGWAVDAKNCGNWSRFINHSCLPNVKVYAVFYDSVIDAGEDCRHRLGFVATRDIEPRTELMINYTPHSKPAASGKCCKYGNCIRFK</sequence>
<keyword evidence="3" id="KW-0489">Methyltransferase</keyword>
<evidence type="ECO:0000259" key="11">
    <source>
        <dbReference type="PROSITE" id="PS50867"/>
    </source>
</evidence>
<evidence type="ECO:0000256" key="4">
    <source>
        <dbReference type="ARBA" id="ARBA00022679"/>
    </source>
</evidence>
<keyword evidence="7" id="KW-0862">Zinc</keyword>
<dbReference type="EMBL" id="KN824279">
    <property type="protein sequence ID" value="KIM32565.1"/>
    <property type="molecule type" value="Genomic_DNA"/>
</dbReference>
<evidence type="ECO:0000313" key="12">
    <source>
        <dbReference type="EMBL" id="KIM32565.1"/>
    </source>
</evidence>
<name>A0A0C3B6W6_SERVB</name>
<dbReference type="InterPro" id="IPR001214">
    <property type="entry name" value="SET_dom"/>
</dbReference>
<evidence type="ECO:0000256" key="7">
    <source>
        <dbReference type="ARBA" id="ARBA00022833"/>
    </source>
</evidence>